<dbReference type="InterPro" id="IPR023679">
    <property type="entry name" value="UPF0761_bac"/>
</dbReference>
<dbReference type="Proteomes" id="UP000287996">
    <property type="component" value="Unassembled WGS sequence"/>
</dbReference>
<dbReference type="PANTHER" id="PTHR30213">
    <property type="entry name" value="INNER MEMBRANE PROTEIN YHJD"/>
    <property type="match status" value="1"/>
</dbReference>
<feature type="transmembrane region" description="Helical" evidence="7">
    <location>
        <begin position="103"/>
        <end position="122"/>
    </location>
</feature>
<evidence type="ECO:0000256" key="3">
    <source>
        <dbReference type="ARBA" id="ARBA00022519"/>
    </source>
</evidence>
<feature type="transmembrane region" description="Helical" evidence="7">
    <location>
        <begin position="41"/>
        <end position="63"/>
    </location>
</feature>
<evidence type="ECO:0000313" key="8">
    <source>
        <dbReference type="EMBL" id="RUO80037.1"/>
    </source>
</evidence>
<evidence type="ECO:0000256" key="7">
    <source>
        <dbReference type="HAMAP-Rule" id="MF_00672"/>
    </source>
</evidence>
<dbReference type="Pfam" id="PF03631">
    <property type="entry name" value="Virul_fac_BrkB"/>
    <property type="match status" value="1"/>
</dbReference>
<gene>
    <name evidence="8" type="ORF">CWI84_08220</name>
</gene>
<keyword evidence="4 7" id="KW-0812">Transmembrane</keyword>
<feature type="transmembrane region" description="Helical" evidence="7">
    <location>
        <begin position="244"/>
        <end position="268"/>
    </location>
</feature>
<dbReference type="PIRSF" id="PIRSF035875">
    <property type="entry name" value="RNase_BN"/>
    <property type="match status" value="1"/>
</dbReference>
<dbReference type="NCBIfam" id="NF002457">
    <property type="entry name" value="PRK01637.1"/>
    <property type="match status" value="1"/>
</dbReference>
<organism evidence="8 9">
    <name type="scientific">Idiomarina tyrosinivorans</name>
    <dbReference type="NCBI Taxonomy" id="1445662"/>
    <lineage>
        <taxon>Bacteria</taxon>
        <taxon>Pseudomonadati</taxon>
        <taxon>Pseudomonadota</taxon>
        <taxon>Gammaproteobacteria</taxon>
        <taxon>Alteromonadales</taxon>
        <taxon>Idiomarinaceae</taxon>
        <taxon>Idiomarina</taxon>
    </lineage>
</organism>
<comment type="similarity">
    <text evidence="7">Belongs to the UPF0761 family.</text>
</comment>
<comment type="caution">
    <text evidence="7">Lacks conserved residue(s) required for the propagation of feature annotation.</text>
</comment>
<proteinExistence type="inferred from homology"/>
<reference evidence="8 9" key="1">
    <citation type="journal article" date="2011" name="Front. Microbiol.">
        <title>Genomic signatures of strain selection and enhancement in Bacillus atrophaeus var. globigii, a historical biowarfare simulant.</title>
        <authorList>
            <person name="Gibbons H.S."/>
            <person name="Broomall S.M."/>
            <person name="McNew L.A."/>
            <person name="Daligault H."/>
            <person name="Chapman C."/>
            <person name="Bruce D."/>
            <person name="Karavis M."/>
            <person name="Krepps M."/>
            <person name="McGregor P.A."/>
            <person name="Hong C."/>
            <person name="Park K.H."/>
            <person name="Akmal A."/>
            <person name="Feldman A."/>
            <person name="Lin J.S."/>
            <person name="Chang W.E."/>
            <person name="Higgs B.W."/>
            <person name="Demirev P."/>
            <person name="Lindquist J."/>
            <person name="Liem A."/>
            <person name="Fochler E."/>
            <person name="Read T.D."/>
            <person name="Tapia R."/>
            <person name="Johnson S."/>
            <person name="Bishop-Lilly K.A."/>
            <person name="Detter C."/>
            <person name="Han C."/>
            <person name="Sozhamannan S."/>
            <person name="Rosenzweig C.N."/>
            <person name="Skowronski E.W."/>
        </authorList>
    </citation>
    <scope>NUCLEOTIDE SEQUENCE [LARGE SCALE GENOMIC DNA]</scope>
    <source>
        <strain evidence="8 9">CC-PW-9</strain>
    </source>
</reference>
<keyword evidence="6 7" id="KW-0472">Membrane</keyword>
<evidence type="ECO:0000256" key="5">
    <source>
        <dbReference type="ARBA" id="ARBA00022989"/>
    </source>
</evidence>
<dbReference type="GO" id="GO:0005886">
    <property type="term" value="C:plasma membrane"/>
    <property type="evidence" value="ECO:0007669"/>
    <property type="project" value="UniProtKB-SubCell"/>
</dbReference>
<evidence type="ECO:0000256" key="2">
    <source>
        <dbReference type="ARBA" id="ARBA00022475"/>
    </source>
</evidence>
<evidence type="ECO:0000256" key="6">
    <source>
        <dbReference type="ARBA" id="ARBA00023136"/>
    </source>
</evidence>
<evidence type="ECO:0000256" key="1">
    <source>
        <dbReference type="ARBA" id="ARBA00004651"/>
    </source>
</evidence>
<dbReference type="NCBIfam" id="TIGR00765">
    <property type="entry name" value="yihY_not_rbn"/>
    <property type="match status" value="1"/>
</dbReference>
<dbReference type="InterPro" id="IPR017039">
    <property type="entry name" value="Virul_fac_BrkB"/>
</dbReference>
<dbReference type="PANTHER" id="PTHR30213:SF0">
    <property type="entry name" value="UPF0761 MEMBRANE PROTEIN YIHY"/>
    <property type="match status" value="1"/>
</dbReference>
<sequence length="284" mass="31778">MPHQDAEAESSLTHYQRGKQLLRYFVDRCLRDQITVTAGHLAYVSLLSLVPLLVVTFTIFSAFPVFEGLRENIEQALFANLLPTSGEQLRSHLNQFVGNASKMTAVGIGFLFVVAVMLISAIDKTLNRIFRNHRKRRFTVSFAIYWMILTLGPVLIGTGLAATSYLISLSQYADAYVSGVRSTMLVIVPIVTSFAAFMLLYIMVPNRIVKIKYAAWGAGLAAILFELSKQGFSLYIKHFPTYQAIYGALATIPLLIVWIYLSWIVVLVGAELTISLEEFDHEQD</sequence>
<protein>
    <recommendedName>
        <fullName evidence="7">UPF0761 membrane protein CWI84_08220</fullName>
    </recommendedName>
</protein>
<comment type="caution">
    <text evidence="8">The sequence shown here is derived from an EMBL/GenBank/DDBJ whole genome shotgun (WGS) entry which is preliminary data.</text>
</comment>
<dbReference type="HAMAP" id="MF_00672">
    <property type="entry name" value="UPF0761"/>
    <property type="match status" value="1"/>
</dbReference>
<keyword evidence="2 7" id="KW-1003">Cell membrane</keyword>
<comment type="subcellular location">
    <subcellularLocation>
        <location evidence="1 7">Cell membrane</location>
        <topology evidence="1 7">Multi-pass membrane protein</topology>
    </subcellularLocation>
</comment>
<name>A0A432ZQ66_9GAMM</name>
<accession>A0A432ZQ66</accession>
<dbReference type="EMBL" id="PIQH01000007">
    <property type="protein sequence ID" value="RUO80037.1"/>
    <property type="molecule type" value="Genomic_DNA"/>
</dbReference>
<keyword evidence="9" id="KW-1185">Reference proteome</keyword>
<evidence type="ECO:0000313" key="9">
    <source>
        <dbReference type="Proteomes" id="UP000287996"/>
    </source>
</evidence>
<evidence type="ECO:0000256" key="4">
    <source>
        <dbReference type="ARBA" id="ARBA00022692"/>
    </source>
</evidence>
<feature type="transmembrane region" description="Helical" evidence="7">
    <location>
        <begin position="179"/>
        <end position="201"/>
    </location>
</feature>
<keyword evidence="5 7" id="KW-1133">Transmembrane helix</keyword>
<feature type="transmembrane region" description="Helical" evidence="7">
    <location>
        <begin position="143"/>
        <end position="167"/>
    </location>
</feature>
<dbReference type="OrthoDB" id="9808671at2"/>
<dbReference type="AlphaFoldDB" id="A0A432ZQ66"/>
<keyword evidence="3" id="KW-0997">Cell inner membrane</keyword>